<evidence type="ECO:0000256" key="1">
    <source>
        <dbReference type="SAM" id="MobiDB-lite"/>
    </source>
</evidence>
<dbReference type="SUPFAM" id="SSF82199">
    <property type="entry name" value="SET domain"/>
    <property type="match status" value="1"/>
</dbReference>
<dbReference type="Proteomes" id="UP000053989">
    <property type="component" value="Unassembled WGS sequence"/>
</dbReference>
<sequence>MSSNRIPSLLAWCSTNGIVIDSRIEVVEHDTVAPSSDPVFDMEENIPRRTSYERCIRVCSRHEYIDFPCTLVHIPKTAVLSTKSCFISPQIAPIPYGHGAHLALALALYGELLRGSESRWFGYLQSLPGETVEIAALWGAPIANLERCICLDTGPMAGDHEDSGTCDISISSNCSRCARVHDGRNAKAWLEVTEAEQELRGLLAEISQYYTDIVEPTLRRVSNPRRTQSANGGPEDASGRDSVTVNPGFKETSLSGFCHAYSLVSSRAFWVDAYHGLSMVPIADAFNHVNENHLHMETLSF</sequence>
<dbReference type="AlphaFoldDB" id="A0A0C3AT46"/>
<keyword evidence="3" id="KW-1185">Reference proteome</keyword>
<dbReference type="PANTHER" id="PTHR13271:SF34">
    <property type="entry name" value="N-LYSINE METHYLTRANSFERASE SETD6"/>
    <property type="match status" value="1"/>
</dbReference>
<dbReference type="GO" id="GO:0016279">
    <property type="term" value="F:protein-lysine N-methyltransferase activity"/>
    <property type="evidence" value="ECO:0007669"/>
    <property type="project" value="TreeGrafter"/>
</dbReference>
<gene>
    <name evidence="2" type="ORF">SCLCIDRAFT_1209507</name>
</gene>
<dbReference type="GO" id="GO:0005634">
    <property type="term" value="C:nucleus"/>
    <property type="evidence" value="ECO:0007669"/>
    <property type="project" value="TreeGrafter"/>
</dbReference>
<dbReference type="OrthoDB" id="441812at2759"/>
<dbReference type="STRING" id="1036808.A0A0C3AT46"/>
<evidence type="ECO:0000313" key="3">
    <source>
        <dbReference type="Proteomes" id="UP000053989"/>
    </source>
</evidence>
<reference evidence="2 3" key="1">
    <citation type="submission" date="2014-04" db="EMBL/GenBank/DDBJ databases">
        <authorList>
            <consortium name="DOE Joint Genome Institute"/>
            <person name="Kuo A."/>
            <person name="Kohler A."/>
            <person name="Nagy L.G."/>
            <person name="Floudas D."/>
            <person name="Copeland A."/>
            <person name="Barry K.W."/>
            <person name="Cichocki N."/>
            <person name="Veneault-Fourrey C."/>
            <person name="LaButti K."/>
            <person name="Lindquist E.A."/>
            <person name="Lipzen A."/>
            <person name="Lundell T."/>
            <person name="Morin E."/>
            <person name="Murat C."/>
            <person name="Sun H."/>
            <person name="Tunlid A."/>
            <person name="Henrissat B."/>
            <person name="Grigoriev I.V."/>
            <person name="Hibbett D.S."/>
            <person name="Martin F."/>
            <person name="Nordberg H.P."/>
            <person name="Cantor M.N."/>
            <person name="Hua S.X."/>
        </authorList>
    </citation>
    <scope>NUCLEOTIDE SEQUENCE [LARGE SCALE GENOMIC DNA]</scope>
    <source>
        <strain evidence="2 3">Foug A</strain>
    </source>
</reference>
<protein>
    <recommendedName>
        <fullName evidence="4">SET domain-containing protein</fullName>
    </recommendedName>
</protein>
<proteinExistence type="predicted"/>
<dbReference type="PANTHER" id="PTHR13271">
    <property type="entry name" value="UNCHARACTERIZED PUTATIVE METHYLTRANSFERASE"/>
    <property type="match status" value="1"/>
</dbReference>
<dbReference type="Gene3D" id="3.90.1410.10">
    <property type="entry name" value="set domain protein methyltransferase, domain 1"/>
    <property type="match status" value="1"/>
</dbReference>
<feature type="region of interest" description="Disordered" evidence="1">
    <location>
        <begin position="221"/>
        <end position="244"/>
    </location>
</feature>
<organism evidence="2 3">
    <name type="scientific">Scleroderma citrinum Foug A</name>
    <dbReference type="NCBI Taxonomy" id="1036808"/>
    <lineage>
        <taxon>Eukaryota</taxon>
        <taxon>Fungi</taxon>
        <taxon>Dikarya</taxon>
        <taxon>Basidiomycota</taxon>
        <taxon>Agaricomycotina</taxon>
        <taxon>Agaricomycetes</taxon>
        <taxon>Agaricomycetidae</taxon>
        <taxon>Boletales</taxon>
        <taxon>Sclerodermatineae</taxon>
        <taxon>Sclerodermataceae</taxon>
        <taxon>Scleroderma</taxon>
    </lineage>
</organism>
<evidence type="ECO:0000313" key="2">
    <source>
        <dbReference type="EMBL" id="KIM68112.1"/>
    </source>
</evidence>
<dbReference type="EMBL" id="KN822010">
    <property type="protein sequence ID" value="KIM68112.1"/>
    <property type="molecule type" value="Genomic_DNA"/>
</dbReference>
<dbReference type="InterPro" id="IPR046341">
    <property type="entry name" value="SET_dom_sf"/>
</dbReference>
<dbReference type="InterPro" id="IPR050600">
    <property type="entry name" value="SETD3_SETD6_MTase"/>
</dbReference>
<evidence type="ECO:0008006" key="4">
    <source>
        <dbReference type="Google" id="ProtNLM"/>
    </source>
</evidence>
<reference evidence="3" key="2">
    <citation type="submission" date="2015-01" db="EMBL/GenBank/DDBJ databases">
        <title>Evolutionary Origins and Diversification of the Mycorrhizal Mutualists.</title>
        <authorList>
            <consortium name="DOE Joint Genome Institute"/>
            <consortium name="Mycorrhizal Genomics Consortium"/>
            <person name="Kohler A."/>
            <person name="Kuo A."/>
            <person name="Nagy L.G."/>
            <person name="Floudas D."/>
            <person name="Copeland A."/>
            <person name="Barry K.W."/>
            <person name="Cichocki N."/>
            <person name="Veneault-Fourrey C."/>
            <person name="LaButti K."/>
            <person name="Lindquist E.A."/>
            <person name="Lipzen A."/>
            <person name="Lundell T."/>
            <person name="Morin E."/>
            <person name="Murat C."/>
            <person name="Riley R."/>
            <person name="Ohm R."/>
            <person name="Sun H."/>
            <person name="Tunlid A."/>
            <person name="Henrissat B."/>
            <person name="Grigoriev I.V."/>
            <person name="Hibbett D.S."/>
            <person name="Martin F."/>
        </authorList>
    </citation>
    <scope>NUCLEOTIDE SEQUENCE [LARGE SCALE GENOMIC DNA]</scope>
    <source>
        <strain evidence="3">Foug A</strain>
    </source>
</reference>
<dbReference type="InParanoid" id="A0A0C3AT46"/>
<name>A0A0C3AT46_9AGAM</name>
<accession>A0A0C3AT46</accession>
<dbReference type="HOGENOM" id="CLU_080511_0_0_1"/>